<dbReference type="EMBL" id="CP067018">
    <property type="protein sequence ID" value="QQN59382.1"/>
    <property type="molecule type" value="Genomic_DNA"/>
</dbReference>
<accession>A0A7T7ZYG9</accession>
<dbReference type="OrthoDB" id="1452476at2"/>
<evidence type="ECO:0000313" key="1">
    <source>
        <dbReference type="EMBL" id="QQN59382.1"/>
    </source>
</evidence>
<dbReference type="AlphaFoldDB" id="A0A7T7ZYG9"/>
<sequence length="150" mass="17637">MKNKIIIGFIMLFSTLSIISCVSKQDNENIDIIKSFLYQVKKQDLSSRKIIDTFMMENPSSDYLKAQEFYVPEFRKELKGMDIEALRIVPYSKINKKHQTIINEDIDVKDVYGVLKEDSVFHFILMDKKRIKSFSTIRFGDDTAKRTFVF</sequence>
<proteinExistence type="predicted"/>
<evidence type="ECO:0000313" key="2">
    <source>
        <dbReference type="Proteomes" id="UP000595426"/>
    </source>
</evidence>
<evidence type="ECO:0008006" key="3">
    <source>
        <dbReference type="Google" id="ProtNLM"/>
    </source>
</evidence>
<keyword evidence="2" id="KW-1185">Reference proteome</keyword>
<dbReference type="KEGG" id="egm:AYC65_12160"/>
<reference evidence="1 2" key="1">
    <citation type="submission" date="2020-12" db="EMBL/GenBank/DDBJ databases">
        <title>FDA dAtabase for Regulatory Grade micrObial Sequences (FDA-ARGOS): Supporting development and validation of Infectious Disease Dx tests.</title>
        <authorList>
            <person name="Kerrigan L."/>
            <person name="Long C."/>
            <person name="Tallon L."/>
            <person name="Sadzewicz L."/>
            <person name="Zhao X."/>
            <person name="Boylan J."/>
            <person name="Ott S."/>
            <person name="Bowen H."/>
            <person name="Vavikolanu K."/>
            <person name="Mehta A."/>
            <person name="Aluvathingal J."/>
            <person name="Nadendla S."/>
            <person name="Yan Y."/>
            <person name="Sichtig H."/>
        </authorList>
    </citation>
    <scope>NUCLEOTIDE SEQUENCE [LARGE SCALE GENOMIC DNA]</scope>
    <source>
        <strain evidence="1 2">FDAARGOS_1031</strain>
    </source>
</reference>
<organism evidence="1 2">
    <name type="scientific">Elizabethkingia bruuniana</name>
    <dbReference type="NCBI Taxonomy" id="1756149"/>
    <lineage>
        <taxon>Bacteria</taxon>
        <taxon>Pseudomonadati</taxon>
        <taxon>Bacteroidota</taxon>
        <taxon>Flavobacteriia</taxon>
        <taxon>Flavobacteriales</taxon>
        <taxon>Weeksellaceae</taxon>
        <taxon>Elizabethkingia</taxon>
    </lineage>
</organism>
<dbReference type="PROSITE" id="PS51257">
    <property type="entry name" value="PROKAR_LIPOPROTEIN"/>
    <property type="match status" value="1"/>
</dbReference>
<dbReference type="RefSeq" id="WP_034870934.1">
    <property type="nucleotide sequence ID" value="NZ_CBCSDR010000001.1"/>
</dbReference>
<name>A0A7T7ZYG9_9FLAO</name>
<gene>
    <name evidence="1" type="ORF">I6H88_02010</name>
</gene>
<protein>
    <recommendedName>
        <fullName evidence="3">Lipoprotein</fullName>
    </recommendedName>
</protein>
<dbReference type="Proteomes" id="UP000595426">
    <property type="component" value="Chromosome"/>
</dbReference>
<dbReference type="GeneID" id="93133664"/>